<feature type="region of interest" description="Disordered" evidence="1">
    <location>
        <begin position="279"/>
        <end position="357"/>
    </location>
</feature>
<dbReference type="AlphaFoldDB" id="A0A916WTZ1"/>
<accession>A0A916WTZ1</accession>
<evidence type="ECO:0000313" key="3">
    <source>
        <dbReference type="Proteomes" id="UP000623067"/>
    </source>
</evidence>
<feature type="compositionally biased region" description="Basic and acidic residues" evidence="1">
    <location>
        <begin position="302"/>
        <end position="328"/>
    </location>
</feature>
<gene>
    <name evidence="2" type="ORF">GCM10011380_19850</name>
</gene>
<comment type="caution">
    <text evidence="2">The sequence shown here is derived from an EMBL/GenBank/DDBJ whole genome shotgun (WGS) entry which is preliminary data.</text>
</comment>
<dbReference type="EMBL" id="BMIH01000002">
    <property type="protein sequence ID" value="GGB30395.1"/>
    <property type="molecule type" value="Genomic_DNA"/>
</dbReference>
<feature type="compositionally biased region" description="Basic residues" evidence="1">
    <location>
        <begin position="341"/>
        <end position="356"/>
    </location>
</feature>
<feature type="compositionally biased region" description="Basic residues" evidence="1">
    <location>
        <begin position="279"/>
        <end position="291"/>
    </location>
</feature>
<name>A0A916WTZ1_9SPHN</name>
<sequence length="402" mass="44315">MTEAVAETRAALARVAALPEPARARLVGDLPEGAVRALHDCWPLWAHPGQLPGHEDWSVWLIRAGRGFGKTRAGSEWVQAYRYRVGERVTRLAADAERPQVIHVRSFNPLDDHYGMGCLGAASAAVAVHNAAARWGKALLDNAARPSGALVYDPGDGSALSATQYERLRAELDAFSGAGNAGRPMLLEGGLKWQALSLSPAELDFAGTKAAAAREIALAFGVPPMLLGLPGDSTHANYREANRALWRMTVLPLAEELLTGIAQGLAGWFADRQRPAAARRHAVDRRHRPLRQRLPAARSRHRLADRPHEETLPAKRLPRLERGADQPHQHRILRRPLQPQHRLRRRHRRGDRRRIGHPALSRLYEGIRPGRRRAGPVDQFAANFSSLIASLLVTQPPIRLVA</sequence>
<dbReference type="Pfam" id="PF04860">
    <property type="entry name" value="Phage_portal"/>
    <property type="match status" value="1"/>
</dbReference>
<reference evidence="2" key="1">
    <citation type="journal article" date="2014" name="Int. J. Syst. Evol. Microbiol.">
        <title>Complete genome sequence of Corynebacterium casei LMG S-19264T (=DSM 44701T), isolated from a smear-ripened cheese.</title>
        <authorList>
            <consortium name="US DOE Joint Genome Institute (JGI-PGF)"/>
            <person name="Walter F."/>
            <person name="Albersmeier A."/>
            <person name="Kalinowski J."/>
            <person name="Ruckert C."/>
        </authorList>
    </citation>
    <scope>NUCLEOTIDE SEQUENCE</scope>
    <source>
        <strain evidence="2">CGMCC 1.15330</strain>
    </source>
</reference>
<evidence type="ECO:0000313" key="2">
    <source>
        <dbReference type="EMBL" id="GGB30395.1"/>
    </source>
</evidence>
<dbReference type="Proteomes" id="UP000623067">
    <property type="component" value="Unassembled WGS sequence"/>
</dbReference>
<organism evidence="2 3">
    <name type="scientific">Sphingomonas metalli</name>
    <dbReference type="NCBI Taxonomy" id="1779358"/>
    <lineage>
        <taxon>Bacteria</taxon>
        <taxon>Pseudomonadati</taxon>
        <taxon>Pseudomonadota</taxon>
        <taxon>Alphaproteobacteria</taxon>
        <taxon>Sphingomonadales</taxon>
        <taxon>Sphingomonadaceae</taxon>
        <taxon>Sphingomonas</taxon>
    </lineage>
</organism>
<protein>
    <recommendedName>
        <fullName evidence="4">Phage portal protein</fullName>
    </recommendedName>
</protein>
<evidence type="ECO:0000256" key="1">
    <source>
        <dbReference type="SAM" id="MobiDB-lite"/>
    </source>
</evidence>
<keyword evidence="3" id="KW-1185">Reference proteome</keyword>
<evidence type="ECO:0008006" key="4">
    <source>
        <dbReference type="Google" id="ProtNLM"/>
    </source>
</evidence>
<reference evidence="2" key="2">
    <citation type="submission" date="2020-09" db="EMBL/GenBank/DDBJ databases">
        <authorList>
            <person name="Sun Q."/>
            <person name="Zhou Y."/>
        </authorList>
    </citation>
    <scope>NUCLEOTIDE SEQUENCE</scope>
    <source>
        <strain evidence="2">CGMCC 1.15330</strain>
    </source>
</reference>
<dbReference type="InterPro" id="IPR006944">
    <property type="entry name" value="Phage/GTA_portal"/>
</dbReference>
<proteinExistence type="predicted"/>